<organism evidence="1 2">
    <name type="scientific">Naganishia onofrii</name>
    <dbReference type="NCBI Taxonomy" id="1851511"/>
    <lineage>
        <taxon>Eukaryota</taxon>
        <taxon>Fungi</taxon>
        <taxon>Dikarya</taxon>
        <taxon>Basidiomycota</taxon>
        <taxon>Agaricomycotina</taxon>
        <taxon>Tremellomycetes</taxon>
        <taxon>Filobasidiales</taxon>
        <taxon>Filobasidiaceae</taxon>
        <taxon>Naganishia</taxon>
    </lineage>
</organism>
<evidence type="ECO:0000313" key="2">
    <source>
        <dbReference type="Proteomes" id="UP001234202"/>
    </source>
</evidence>
<proteinExistence type="predicted"/>
<accession>A0ACC2X3A6</accession>
<evidence type="ECO:0000313" key="1">
    <source>
        <dbReference type="EMBL" id="KAJ9118372.1"/>
    </source>
</evidence>
<protein>
    <submittedName>
        <fullName evidence="1">Uncharacterized protein</fullName>
    </submittedName>
</protein>
<dbReference type="EMBL" id="JASBWV010000029">
    <property type="protein sequence ID" value="KAJ9118372.1"/>
    <property type="molecule type" value="Genomic_DNA"/>
</dbReference>
<sequence>MAESLRVLLEGESPDGSPGWTVPFLEAVETLDKLERENANTVFGVRGVQGVKCVSEATATAQKLVALDPLQATSLFHLSKCHEREKQYHKAFAAYQNATTLLPIAQRLIHQAKLAKLQRQSPSLRTKIRNTDPLEVLPLEVFIMIMRCGLMDDSDFILKSSWINRKWRNTLTQSCPGLWGTLRFTMEGLQKTRFKEKAGVWHQRAGDELNTLEFRGMRPAGAMRIVKSFFPVIANGRIRHVEQFTGLKRLVVFKCSFLMSPPRQIYSTSNGAAVALPDQQDPVHSVLRSAQNLQYLQIEPNYPSLFSQREGDRSGRRTQMFRLTSAAIPPPSIWCMGIIAPNLHRLADDSTRHNHETGYRGPPNAVSYLPTIDESPATIESLVHLTELSFECGNADTISRLEDWLVHTTNLRKLSIHGVSGGYHAKHLSVDKDCVDAAHIGVLRLLAENPQLCPKLQELDLRYCYTPEPLLAALLVKQRADGSHVANRPTKLERLYLRGCSPVSEQMEEWLSTNIPDFRARPVLPTDVPSFW</sequence>
<gene>
    <name evidence="1" type="ORF">QFC24_006201</name>
</gene>
<name>A0ACC2X3A6_9TREE</name>
<reference evidence="1" key="1">
    <citation type="submission" date="2023-04" db="EMBL/GenBank/DDBJ databases">
        <title>Draft Genome sequencing of Naganishia species isolated from polar environments using Oxford Nanopore Technology.</title>
        <authorList>
            <person name="Leo P."/>
            <person name="Venkateswaran K."/>
        </authorList>
    </citation>
    <scope>NUCLEOTIDE SEQUENCE</scope>
    <source>
        <strain evidence="1">DBVPG 5303</strain>
    </source>
</reference>
<keyword evidence="2" id="KW-1185">Reference proteome</keyword>
<comment type="caution">
    <text evidence="1">The sequence shown here is derived from an EMBL/GenBank/DDBJ whole genome shotgun (WGS) entry which is preliminary data.</text>
</comment>
<dbReference type="Proteomes" id="UP001234202">
    <property type="component" value="Unassembled WGS sequence"/>
</dbReference>